<reference evidence="1" key="1">
    <citation type="submission" date="2023-07" db="EMBL/GenBank/DDBJ databases">
        <title>Black Yeasts Isolated from many extreme environments.</title>
        <authorList>
            <person name="Coleine C."/>
            <person name="Stajich J.E."/>
            <person name="Selbmann L."/>
        </authorList>
    </citation>
    <scope>NUCLEOTIDE SEQUENCE</scope>
    <source>
        <strain evidence="1">CCFEE 5714</strain>
    </source>
</reference>
<accession>A0ACC3MTY7</accession>
<name>A0ACC3MTY7_9PEZI</name>
<sequence length="769" mass="84042">MSSCKAALVGDRQSQDIGHPSACRYWIVSPDNHNRLASIGCAAAAFVDPPTWTKAFASLDMSQRFYKTGDLVVQLAERSFIYVGRKDTQVKLRGFRMELGEVEYHLSQQSEPGRQFVVDIIQLTDQEPSLTVFFTVPGPCDGAILLKRALDDIVPAYIVPEIFIRLSKLPTTPSGKTDRKALRGLAESLTCAELMAYRVQDQQGAYRNADFSPPTLGRHIAQSAGKSMTDEERLLQRAWAEVLSIPPESIGVTDNFFTLGGNSIRAMRLVAAVRKLGRMLSVMDVFHSASLYDMTAKLSASIDAQPNVAVESSTKLGRSSFQRLKELGRRHAHLESENIESIAHLTDVQAWMLSVGKVDGNGFHDAVILDIPDGLNLAKLQKACAEVIRHLPILRSVFVPDGAAFLQVVLRNPPLDSASDNISQAGRFWEQLLHGSSVTPLAPLVSSPVSASPANTSHHVSVPLRNLQTRWGTESTALRAAWSLVLAQASGDHDIVFGCISANRNSTLPAMDQVAGPCINLVPARARIERTMTLASLVIQLQEQSNASIPHQQLGFRSIIKNCTSWRTGCRFSSIVVFQNQAALNASIQIGNTKATLSGHGSVGDSADIYIEARPISGQPDIKLEFASRRIPTKQATWIARCLTELLETLPSRLERSIGRISDDLLQSVGPYVMPAEPASISLRGGGAAAAAPDEQAQAMVSQAWKELDLLQDCRSQHANMFDCRADLVDAMLLAEQYRWMGYSVSTQDIVEHPSRHTQASLLRSLLKV</sequence>
<dbReference type="EMBL" id="JAUTXU010000150">
    <property type="protein sequence ID" value="KAK3703560.1"/>
    <property type="molecule type" value="Genomic_DNA"/>
</dbReference>
<organism evidence="1 2">
    <name type="scientific">Vermiconidia calcicola</name>
    <dbReference type="NCBI Taxonomy" id="1690605"/>
    <lineage>
        <taxon>Eukaryota</taxon>
        <taxon>Fungi</taxon>
        <taxon>Dikarya</taxon>
        <taxon>Ascomycota</taxon>
        <taxon>Pezizomycotina</taxon>
        <taxon>Dothideomycetes</taxon>
        <taxon>Dothideomycetidae</taxon>
        <taxon>Mycosphaerellales</taxon>
        <taxon>Extremaceae</taxon>
        <taxon>Vermiconidia</taxon>
    </lineage>
</organism>
<dbReference type="Proteomes" id="UP001281147">
    <property type="component" value="Unassembled WGS sequence"/>
</dbReference>
<protein>
    <submittedName>
        <fullName evidence="1">Uncharacterized protein</fullName>
    </submittedName>
</protein>
<proteinExistence type="predicted"/>
<evidence type="ECO:0000313" key="2">
    <source>
        <dbReference type="Proteomes" id="UP001281147"/>
    </source>
</evidence>
<evidence type="ECO:0000313" key="1">
    <source>
        <dbReference type="EMBL" id="KAK3703560.1"/>
    </source>
</evidence>
<gene>
    <name evidence="1" type="ORF">LTR37_014407</name>
</gene>
<comment type="caution">
    <text evidence="1">The sequence shown here is derived from an EMBL/GenBank/DDBJ whole genome shotgun (WGS) entry which is preliminary data.</text>
</comment>
<keyword evidence="2" id="KW-1185">Reference proteome</keyword>